<dbReference type="InterPro" id="IPR011004">
    <property type="entry name" value="Trimer_LpxA-like_sf"/>
</dbReference>
<dbReference type="SUPFAM" id="SSF51161">
    <property type="entry name" value="Trimeric LpxA-like enzymes"/>
    <property type="match status" value="1"/>
</dbReference>
<proteinExistence type="inferred from homology"/>
<name>A0A1H6LR31_MYCRU</name>
<dbReference type="Gene3D" id="2.160.10.10">
    <property type="entry name" value="Hexapeptide repeat proteins"/>
    <property type="match status" value="1"/>
</dbReference>
<evidence type="ECO:0000313" key="3">
    <source>
        <dbReference type="EMBL" id="SEH91154.1"/>
    </source>
</evidence>
<dbReference type="PANTHER" id="PTHR23416">
    <property type="entry name" value="SIALIC ACID SYNTHASE-RELATED"/>
    <property type="match status" value="1"/>
</dbReference>
<dbReference type="STRING" id="370526.SAMN04489835_5583"/>
<sequence length="211" mass="22819">MSLEPHAPHVTADDVARRRAAAPNLKVPPATPPGALRRLRDRLGEQIFNLVLTHVPSHTVRQGFLRACGATIGEKSAIMRGTLVYGIAYLTIGDETAIGWRCLLDARGGLFIGNNVTIASDVHIIGSRRDIDHPGLRHVPVPTVVEDYAWIASRAMVLPSHIKRGAVIAGQATVMRDIEECEVVGGDPLKVIGQRDPEALAYTAGYRPLFS</sequence>
<dbReference type="CDD" id="cd04647">
    <property type="entry name" value="LbH_MAT_like"/>
    <property type="match status" value="1"/>
</dbReference>
<dbReference type="RefSeq" id="WP_235632114.1">
    <property type="nucleotide sequence ID" value="NZ_LT629971.1"/>
</dbReference>
<evidence type="ECO:0000313" key="4">
    <source>
        <dbReference type="Proteomes" id="UP000182915"/>
    </source>
</evidence>
<protein>
    <submittedName>
        <fullName evidence="3">Acetyltransferase (Isoleucine patch superfamily)</fullName>
    </submittedName>
</protein>
<dbReference type="GO" id="GO:0005829">
    <property type="term" value="C:cytosol"/>
    <property type="evidence" value="ECO:0007669"/>
    <property type="project" value="TreeGrafter"/>
</dbReference>
<keyword evidence="2 3" id="KW-0808">Transferase</keyword>
<accession>A0A1H6LR31</accession>
<dbReference type="PANTHER" id="PTHR23416:SF23">
    <property type="entry name" value="ACETYLTRANSFERASE C18B11.09C-RELATED"/>
    <property type="match status" value="1"/>
</dbReference>
<gene>
    <name evidence="3" type="ORF">SAMN04489835_5583</name>
</gene>
<evidence type="ECO:0000256" key="2">
    <source>
        <dbReference type="ARBA" id="ARBA00022679"/>
    </source>
</evidence>
<keyword evidence="4" id="KW-1185">Reference proteome</keyword>
<evidence type="ECO:0000256" key="1">
    <source>
        <dbReference type="ARBA" id="ARBA00007274"/>
    </source>
</evidence>
<dbReference type="Proteomes" id="UP000182915">
    <property type="component" value="Chromosome I"/>
</dbReference>
<organism evidence="3 4">
    <name type="scientific">Mycolicibacterium rutilum</name>
    <name type="common">Mycobacterium rutilum</name>
    <dbReference type="NCBI Taxonomy" id="370526"/>
    <lineage>
        <taxon>Bacteria</taxon>
        <taxon>Bacillati</taxon>
        <taxon>Actinomycetota</taxon>
        <taxon>Actinomycetes</taxon>
        <taxon>Mycobacteriales</taxon>
        <taxon>Mycobacteriaceae</taxon>
        <taxon>Mycolicibacterium</taxon>
    </lineage>
</organism>
<dbReference type="AlphaFoldDB" id="A0A1H6LR31"/>
<dbReference type="EMBL" id="LT629971">
    <property type="protein sequence ID" value="SEH91154.1"/>
    <property type="molecule type" value="Genomic_DNA"/>
</dbReference>
<comment type="similarity">
    <text evidence="1">Belongs to the transferase hexapeptide repeat family.</text>
</comment>
<dbReference type="InterPro" id="IPR051159">
    <property type="entry name" value="Hexapeptide_acetyltransf"/>
</dbReference>
<reference evidence="4" key="1">
    <citation type="submission" date="2016-10" db="EMBL/GenBank/DDBJ databases">
        <authorList>
            <person name="Varghese N."/>
            <person name="Submissions S."/>
        </authorList>
    </citation>
    <scope>NUCLEOTIDE SEQUENCE [LARGE SCALE GENOMIC DNA]</scope>
    <source>
        <strain evidence="4">DSM 45405</strain>
    </source>
</reference>
<dbReference type="GO" id="GO:0008374">
    <property type="term" value="F:O-acyltransferase activity"/>
    <property type="evidence" value="ECO:0007669"/>
    <property type="project" value="TreeGrafter"/>
</dbReference>